<accession>A0A222WN02</accession>
<dbReference type="PANTHER" id="PTHR34975:SF2">
    <property type="entry name" value="SPORE GERMINATION PROTEIN A2"/>
    <property type="match status" value="1"/>
</dbReference>
<dbReference type="STRING" id="172713.GCA_001705305_04771"/>
<feature type="transmembrane region" description="Helical" evidence="8">
    <location>
        <begin position="146"/>
        <end position="163"/>
    </location>
</feature>
<feature type="transmembrane region" description="Helical" evidence="8">
    <location>
        <begin position="270"/>
        <end position="292"/>
    </location>
</feature>
<dbReference type="Pfam" id="PF03845">
    <property type="entry name" value="Spore_permease"/>
    <property type="match status" value="1"/>
</dbReference>
<gene>
    <name evidence="9" type="ORF">B4V02_13055</name>
</gene>
<feature type="transmembrane region" description="Helical" evidence="8">
    <location>
        <begin position="40"/>
        <end position="59"/>
    </location>
</feature>
<dbReference type="GO" id="GO:0016020">
    <property type="term" value="C:membrane"/>
    <property type="evidence" value="ECO:0007669"/>
    <property type="project" value="UniProtKB-SubCell"/>
</dbReference>
<feature type="transmembrane region" description="Helical" evidence="8">
    <location>
        <begin position="113"/>
        <end position="134"/>
    </location>
</feature>
<evidence type="ECO:0000256" key="5">
    <source>
        <dbReference type="ARBA" id="ARBA00022692"/>
    </source>
</evidence>
<dbReference type="Proteomes" id="UP000214666">
    <property type="component" value="Chromosome"/>
</dbReference>
<comment type="similarity">
    <text evidence="2">Belongs to the amino acid-polyamine-organocation (APC) superfamily. Spore germination protein (SGP) (TC 2.A.3.9) family.</text>
</comment>
<keyword evidence="5 8" id="KW-0812">Transmembrane</keyword>
<evidence type="ECO:0000256" key="1">
    <source>
        <dbReference type="ARBA" id="ARBA00004141"/>
    </source>
</evidence>
<keyword evidence="3" id="KW-0813">Transport</keyword>
<organism evidence="9 10">
    <name type="scientific">Paenibacillus kribbensis</name>
    <dbReference type="NCBI Taxonomy" id="172713"/>
    <lineage>
        <taxon>Bacteria</taxon>
        <taxon>Bacillati</taxon>
        <taxon>Bacillota</taxon>
        <taxon>Bacilli</taxon>
        <taxon>Bacillales</taxon>
        <taxon>Paenibacillaceae</taxon>
        <taxon>Paenibacillus</taxon>
    </lineage>
</organism>
<dbReference type="GO" id="GO:0009847">
    <property type="term" value="P:spore germination"/>
    <property type="evidence" value="ECO:0007669"/>
    <property type="project" value="InterPro"/>
</dbReference>
<evidence type="ECO:0000313" key="9">
    <source>
        <dbReference type="EMBL" id="ASR47535.1"/>
    </source>
</evidence>
<dbReference type="NCBIfam" id="TIGR00912">
    <property type="entry name" value="2A0309"/>
    <property type="match status" value="1"/>
</dbReference>
<evidence type="ECO:0000256" key="2">
    <source>
        <dbReference type="ARBA" id="ARBA00007998"/>
    </source>
</evidence>
<evidence type="ECO:0000256" key="8">
    <source>
        <dbReference type="SAM" id="Phobius"/>
    </source>
</evidence>
<dbReference type="KEGG" id="pkb:B4V02_13055"/>
<evidence type="ECO:0000313" key="10">
    <source>
        <dbReference type="Proteomes" id="UP000214666"/>
    </source>
</evidence>
<feature type="transmembrane region" description="Helical" evidence="8">
    <location>
        <begin position="6"/>
        <end position="28"/>
    </location>
</feature>
<evidence type="ECO:0000256" key="3">
    <source>
        <dbReference type="ARBA" id="ARBA00022448"/>
    </source>
</evidence>
<proteinExistence type="inferred from homology"/>
<sequence>MLEKGKISAFQMGLMMYPTVLASGFLVLPTITAQFAQNDLWLTGILAALTGLVTVYTVTRLHELYPGQTVVQYSEQILGKIPGKVIGLAYITYNLHATGGVTRQYAEFVTGNFLYKTPLLIIMGSLILLSAIAVRGGVETLARSTVIFLPAFIFPVFFLLLLLPDLDVKAIFPVLNHGVTPVIKGSFSMMGWMNELFLMTFLLPSVTDPEKGRKWGYISMITITLFLTYSSLIALFLLGPNLGSRVYPILIAFRYVSVGSFLENLESLLLAMWVIGNFLQVGIFLYAATLSFAQCFQLADYRPIVFPLALLSLIIGIWDVPNFPVFGLLVRSAVPFHILSTYLLIPLLLLAVASLRKRKTSRKEG</sequence>
<keyword evidence="10" id="KW-1185">Reference proteome</keyword>
<dbReference type="EMBL" id="CP020028">
    <property type="protein sequence ID" value="ASR47535.1"/>
    <property type="molecule type" value="Genomic_DNA"/>
</dbReference>
<evidence type="ECO:0000256" key="4">
    <source>
        <dbReference type="ARBA" id="ARBA00022544"/>
    </source>
</evidence>
<reference evidence="9 10" key="1">
    <citation type="submission" date="2017-03" db="EMBL/GenBank/DDBJ databases">
        <title>Complete genome sequence of Paenibacillus Kribbensis producing bioflocculants.</title>
        <authorList>
            <person name="Lee H.-G."/>
            <person name="Oh H.-M."/>
        </authorList>
    </citation>
    <scope>NUCLEOTIDE SEQUENCE [LARGE SCALE GENOMIC DNA]</scope>
    <source>
        <strain evidence="9 10">AM49</strain>
    </source>
</reference>
<dbReference type="PRINTS" id="PR01414">
    <property type="entry name" value="CCMBBIOGNSIS"/>
</dbReference>
<dbReference type="OrthoDB" id="2078716at2"/>
<comment type="subcellular location">
    <subcellularLocation>
        <location evidence="1">Membrane</location>
        <topology evidence="1">Multi-pass membrane protein</topology>
    </subcellularLocation>
</comment>
<dbReference type="AlphaFoldDB" id="A0A222WN02"/>
<feature type="transmembrane region" description="Helical" evidence="8">
    <location>
        <begin position="215"/>
        <end position="238"/>
    </location>
</feature>
<keyword evidence="6 8" id="KW-1133">Transmembrane helix</keyword>
<protein>
    <submittedName>
        <fullName evidence="9">Spore gernimation protein</fullName>
    </submittedName>
</protein>
<feature type="transmembrane region" description="Helical" evidence="8">
    <location>
        <begin position="333"/>
        <end position="355"/>
    </location>
</feature>
<name>A0A222WN02_9BACL</name>
<dbReference type="InterPro" id="IPR004761">
    <property type="entry name" value="Spore_GerAB"/>
</dbReference>
<dbReference type="RefSeq" id="WP_094155113.1">
    <property type="nucleotide sequence ID" value="NZ_CP020028.1"/>
</dbReference>
<dbReference type="PANTHER" id="PTHR34975">
    <property type="entry name" value="SPORE GERMINATION PROTEIN A2"/>
    <property type="match status" value="1"/>
</dbReference>
<feature type="transmembrane region" description="Helical" evidence="8">
    <location>
        <begin position="304"/>
        <end position="321"/>
    </location>
</feature>
<keyword evidence="7 8" id="KW-0472">Membrane</keyword>
<evidence type="ECO:0000256" key="7">
    <source>
        <dbReference type="ARBA" id="ARBA00023136"/>
    </source>
</evidence>
<evidence type="ECO:0000256" key="6">
    <source>
        <dbReference type="ARBA" id="ARBA00022989"/>
    </source>
</evidence>
<keyword evidence="4" id="KW-0309">Germination</keyword>